<gene>
    <name evidence="1" type="ORF">MM59RIKEN_15970</name>
</gene>
<dbReference type="AlphaFoldDB" id="A0A810Q7M2"/>
<keyword evidence="2" id="KW-1185">Reference proteome</keyword>
<evidence type="ECO:0000313" key="1">
    <source>
        <dbReference type="EMBL" id="BCK84278.1"/>
    </source>
</evidence>
<accession>A0A810Q7M2</accession>
<dbReference type="RefSeq" id="WP_213543081.1">
    <property type="nucleotide sequence ID" value="NZ_AP023420.1"/>
</dbReference>
<evidence type="ECO:0000313" key="2">
    <source>
        <dbReference type="Proteomes" id="UP000679848"/>
    </source>
</evidence>
<organism evidence="1 2">
    <name type="scientific">Pusillibacter faecalis</name>
    <dbReference type="NCBI Taxonomy" id="2714358"/>
    <lineage>
        <taxon>Bacteria</taxon>
        <taxon>Bacillati</taxon>
        <taxon>Bacillota</taxon>
        <taxon>Clostridia</taxon>
        <taxon>Eubacteriales</taxon>
        <taxon>Oscillospiraceae</taxon>
        <taxon>Pusillibacter</taxon>
    </lineage>
</organism>
<name>A0A810Q7M2_9FIRM</name>
<dbReference type="EMBL" id="AP023420">
    <property type="protein sequence ID" value="BCK84278.1"/>
    <property type="molecule type" value="Genomic_DNA"/>
</dbReference>
<dbReference type="KEGG" id="pfaa:MM59RIKEN_15970"/>
<reference evidence="1" key="1">
    <citation type="submission" date="2020-09" db="EMBL/GenBank/DDBJ databases">
        <title>New species isolated from human feces.</title>
        <authorList>
            <person name="Kitahara M."/>
            <person name="Shigeno Y."/>
            <person name="Shime M."/>
            <person name="Matsumoto Y."/>
            <person name="Nakamura S."/>
            <person name="Motooka D."/>
            <person name="Fukuoka S."/>
            <person name="Nishikawa H."/>
            <person name="Benno Y."/>
        </authorList>
    </citation>
    <scope>NUCLEOTIDE SEQUENCE</scope>
    <source>
        <strain evidence="1">MM59</strain>
    </source>
</reference>
<proteinExistence type="predicted"/>
<dbReference type="Proteomes" id="UP000679848">
    <property type="component" value="Chromosome"/>
</dbReference>
<protein>
    <submittedName>
        <fullName evidence="1">Uncharacterized protein</fullName>
    </submittedName>
</protein>
<sequence>MGLPQLTFELKKAADTVAARATQGIAGMIPGDTRALGVHVIYQEGDIPAELGADSTADIKRLLHETSPETARPFVPVQGAHDMYRTGESMIYMDGQTYRCLSDTDFSPKESPAAWEVAA</sequence>